<dbReference type="PRINTS" id="PR00080">
    <property type="entry name" value="SDRFAMILY"/>
</dbReference>
<dbReference type="RefSeq" id="WP_144850581.1">
    <property type="nucleotide sequence ID" value="NZ_VNJI01000028.1"/>
</dbReference>
<dbReference type="AlphaFoldDB" id="A0A559K7I1"/>
<dbReference type="PRINTS" id="PR00081">
    <property type="entry name" value="GDHRDH"/>
</dbReference>
<dbReference type="SUPFAM" id="SSF51735">
    <property type="entry name" value="NAD(P)-binding Rossmann-fold domains"/>
    <property type="match status" value="1"/>
</dbReference>
<reference evidence="3 4" key="1">
    <citation type="submission" date="2019-07" db="EMBL/GenBank/DDBJ databases">
        <authorList>
            <person name="Kim J."/>
        </authorList>
    </citation>
    <scope>NUCLEOTIDE SEQUENCE [LARGE SCALE GENOMIC DNA]</scope>
    <source>
        <strain evidence="3 4">JC52</strain>
    </source>
</reference>
<evidence type="ECO:0000256" key="2">
    <source>
        <dbReference type="ARBA" id="ARBA00023002"/>
    </source>
</evidence>
<keyword evidence="2" id="KW-0560">Oxidoreductase</keyword>
<dbReference type="FunFam" id="3.40.50.720:FF:000084">
    <property type="entry name" value="Short-chain dehydrogenase reductase"/>
    <property type="match status" value="1"/>
</dbReference>
<dbReference type="Pfam" id="PF13561">
    <property type="entry name" value="adh_short_C2"/>
    <property type="match status" value="1"/>
</dbReference>
<dbReference type="OrthoDB" id="9803333at2"/>
<evidence type="ECO:0000313" key="4">
    <source>
        <dbReference type="Proteomes" id="UP000317036"/>
    </source>
</evidence>
<comment type="caution">
    <text evidence="3">The sequence shown here is derived from an EMBL/GenBank/DDBJ whole genome shotgun (WGS) entry which is preliminary data.</text>
</comment>
<dbReference type="PANTHER" id="PTHR42760:SF40">
    <property type="entry name" value="3-OXOACYL-[ACYL-CARRIER-PROTEIN] REDUCTASE, CHLOROPLASTIC"/>
    <property type="match status" value="1"/>
</dbReference>
<gene>
    <name evidence="3" type="ORF">FPZ49_20855</name>
</gene>
<accession>A0A559K7I1</accession>
<dbReference type="Gene3D" id="3.40.50.720">
    <property type="entry name" value="NAD(P)-binding Rossmann-like Domain"/>
    <property type="match status" value="1"/>
</dbReference>
<protein>
    <submittedName>
        <fullName evidence="3">SDR family oxidoreductase</fullName>
    </submittedName>
</protein>
<name>A0A559K7I1_9BACL</name>
<dbReference type="Proteomes" id="UP000317036">
    <property type="component" value="Unassembled WGS sequence"/>
</dbReference>
<sequence>MHGKSVVITGGSGYLGSAIVEALLEFGAEVTVADKVFRASPALEQGVQEGRLRHLVCDVSSTESIRNMLKLHQATSSKLDVLINCATYGAGYGQGAELEFMTDEVWHTGVDGAVGTAFRCTREAIPYLRQNGGGSIINFASMYGVVSPDPSIYGDSGANNPPNYGAGKAAVVQLTKYCAAHLAKHNIRCNSISPGPFPNLSISENKDFLVRLSAKTMLGRPGKPYEVAGAVLLLASDASSYMTGANLMIDGGWTAW</sequence>
<keyword evidence="4" id="KW-1185">Reference proteome</keyword>
<comment type="similarity">
    <text evidence="1">Belongs to the short-chain dehydrogenases/reductases (SDR) family.</text>
</comment>
<dbReference type="PANTHER" id="PTHR42760">
    <property type="entry name" value="SHORT-CHAIN DEHYDROGENASES/REDUCTASES FAMILY MEMBER"/>
    <property type="match status" value="1"/>
</dbReference>
<dbReference type="GO" id="GO:0016616">
    <property type="term" value="F:oxidoreductase activity, acting on the CH-OH group of donors, NAD or NADP as acceptor"/>
    <property type="evidence" value="ECO:0007669"/>
    <property type="project" value="TreeGrafter"/>
</dbReference>
<evidence type="ECO:0000313" key="3">
    <source>
        <dbReference type="EMBL" id="TVY08086.1"/>
    </source>
</evidence>
<proteinExistence type="inferred from homology"/>
<dbReference type="GO" id="GO:0008206">
    <property type="term" value="P:bile acid metabolic process"/>
    <property type="evidence" value="ECO:0007669"/>
    <property type="project" value="UniProtKB-ARBA"/>
</dbReference>
<dbReference type="EMBL" id="VNJI01000028">
    <property type="protein sequence ID" value="TVY08086.1"/>
    <property type="molecule type" value="Genomic_DNA"/>
</dbReference>
<dbReference type="InterPro" id="IPR036291">
    <property type="entry name" value="NAD(P)-bd_dom_sf"/>
</dbReference>
<dbReference type="InterPro" id="IPR002347">
    <property type="entry name" value="SDR_fam"/>
</dbReference>
<organism evidence="3 4">
    <name type="scientific">Paenibacillus cremeus</name>
    <dbReference type="NCBI Taxonomy" id="2163881"/>
    <lineage>
        <taxon>Bacteria</taxon>
        <taxon>Bacillati</taxon>
        <taxon>Bacillota</taxon>
        <taxon>Bacilli</taxon>
        <taxon>Bacillales</taxon>
        <taxon>Paenibacillaceae</taxon>
        <taxon>Paenibacillus</taxon>
    </lineage>
</organism>
<evidence type="ECO:0000256" key="1">
    <source>
        <dbReference type="ARBA" id="ARBA00006484"/>
    </source>
</evidence>
<dbReference type="GO" id="GO:0030497">
    <property type="term" value="P:fatty acid elongation"/>
    <property type="evidence" value="ECO:0007669"/>
    <property type="project" value="TreeGrafter"/>
</dbReference>